<gene>
    <name evidence="2" type="ORF">SAMN05216296_1977</name>
</gene>
<accession>A0A1H2G249</accession>
<dbReference type="EMBL" id="LT629785">
    <property type="protein sequence ID" value="SDU13585.1"/>
    <property type="molecule type" value="Genomic_DNA"/>
</dbReference>
<evidence type="ECO:0000313" key="3">
    <source>
        <dbReference type="Proteomes" id="UP000243232"/>
    </source>
</evidence>
<name>A0A1H2G249_9PSED</name>
<feature type="transmembrane region" description="Helical" evidence="1">
    <location>
        <begin position="521"/>
        <end position="543"/>
    </location>
</feature>
<reference evidence="3" key="1">
    <citation type="submission" date="2016-10" db="EMBL/GenBank/DDBJ databases">
        <authorList>
            <person name="Varghese N."/>
            <person name="Submissions S."/>
        </authorList>
    </citation>
    <scope>NUCLEOTIDE SEQUENCE [LARGE SCALE GENOMIC DNA]</scope>
    <source>
        <strain evidence="3">DSM 17875</strain>
    </source>
</reference>
<keyword evidence="1" id="KW-1133">Transmembrane helix</keyword>
<feature type="transmembrane region" description="Helical" evidence="1">
    <location>
        <begin position="555"/>
        <end position="574"/>
    </location>
</feature>
<organism evidence="2 3">
    <name type="scientific">Pseudomonas pohangensis</name>
    <dbReference type="NCBI Taxonomy" id="364197"/>
    <lineage>
        <taxon>Bacteria</taxon>
        <taxon>Pseudomonadati</taxon>
        <taxon>Pseudomonadota</taxon>
        <taxon>Gammaproteobacteria</taxon>
        <taxon>Pseudomonadales</taxon>
        <taxon>Pseudomonadaceae</taxon>
        <taxon>Pseudomonas</taxon>
    </lineage>
</organism>
<evidence type="ECO:0000313" key="2">
    <source>
        <dbReference type="EMBL" id="SDU13585.1"/>
    </source>
</evidence>
<evidence type="ECO:0000256" key="1">
    <source>
        <dbReference type="SAM" id="Phobius"/>
    </source>
</evidence>
<dbReference type="RefSeq" id="WP_090194581.1">
    <property type="nucleotide sequence ID" value="NZ_LT629785.1"/>
</dbReference>
<feature type="transmembrane region" description="Helical" evidence="1">
    <location>
        <begin position="47"/>
        <end position="68"/>
    </location>
</feature>
<keyword evidence="1" id="KW-0472">Membrane</keyword>
<dbReference type="STRING" id="364197.SAMN05216296_1977"/>
<dbReference type="Proteomes" id="UP000243232">
    <property type="component" value="Chromosome I"/>
</dbReference>
<feature type="transmembrane region" description="Helical" evidence="1">
    <location>
        <begin position="7"/>
        <end position="27"/>
    </location>
</feature>
<keyword evidence="3" id="KW-1185">Reference proteome</keyword>
<proteinExistence type="predicted"/>
<sequence>MDKKTSTLWAWIFGAISLVYVGYEFAFNAALLDLASSINQDAGDMDSLALTGETLSGIGLALAFMALLMRFGPFARRGALFSTMLLVLIATLATVPFMRWAQPALIDHLIDGTNAEQRSQALGLNLFKFGVANGAVQFGTTTLGESPADKTLLALIGPMAQGNEKIDRILKDSSQQIFDRVAKQGGNAAAERRWKQYQQVRNDVASRYNQYLDQAEQYESALRKASGKSGEILDQIRRGVNADYTTHQNMVTKFESDYMAQEEKVAKRVRDFNANPKYNRDIYERDLTRIYGFVPDFEVFVGTRAATFSDPGVRKGNTVHYNLGDLFDLVETAVSDKQIREITDQSIHNGHMRLMDQAYTKVSNGMPRDMSLNGFMRQPQVCSKARAKLVANNINVPAGWCPDDERAVMQSVDNSARNKVEREWEAGTKKRFGQVVGPNLTEQQFKNLKSVKDSIGRALVDAPCTKGNAYHSPEVFKANCITPELNKRRNEIRDAFTAPTEDLADGGRLEDKGRQAVRSLAVPPVAMALSLFFSLLALLNLGLKLISGSKIGRHWVIKAICVAALIIAPAFMSVDKYGAIADLIFPKDSSVGSAFKWVITMEPAIYGVGIQLPVNLNNEFLHMDFQQTRDLVEKSVDAAKELNGSES</sequence>
<dbReference type="OrthoDB" id="6126039at2"/>
<keyword evidence="1" id="KW-0812">Transmembrane</keyword>
<feature type="transmembrane region" description="Helical" evidence="1">
    <location>
        <begin position="80"/>
        <end position="101"/>
    </location>
</feature>
<protein>
    <submittedName>
        <fullName evidence="2">Uncharacterized protein</fullName>
    </submittedName>
</protein>
<dbReference type="AlphaFoldDB" id="A0A1H2G249"/>